<reference evidence="9" key="1">
    <citation type="submission" date="2023-07" db="EMBL/GenBank/DDBJ databases">
        <title>Genomic Encyclopedia of Type Strains, Phase IV (KMG-IV): sequencing the most valuable type-strain genomes for metagenomic binning, comparative biology and taxonomic classification.</title>
        <authorList>
            <person name="Goeker M."/>
        </authorList>
    </citation>
    <scope>NUCLEOTIDE SEQUENCE</scope>
    <source>
        <strain evidence="9">DSM 21202</strain>
    </source>
</reference>
<dbReference type="GO" id="GO:0005886">
    <property type="term" value="C:plasma membrane"/>
    <property type="evidence" value="ECO:0007669"/>
    <property type="project" value="UniProtKB-SubCell"/>
</dbReference>
<dbReference type="InterPro" id="IPR027417">
    <property type="entry name" value="P-loop_NTPase"/>
</dbReference>
<dbReference type="SUPFAM" id="SSF52540">
    <property type="entry name" value="P-loop containing nucleoside triphosphate hydrolases"/>
    <property type="match status" value="2"/>
</dbReference>
<sequence length="545" mass="58045">MAEPVLEVAELQVSYGHRAGPIPALEGASVTVGAGEAVAIVGESGSGKSTLAAAVMRLLAPNGRIDAGTIRLAGEDVTTAPERRMRALRGGTVGMVFQSPRAALNPVRRIGRQIADAVRAHRDVGRREAADEALSLLEAVRIDDPGRVARSFAHELSGGMCQRAMIAIAMAGDPALLIADEPTTALDTLTGASVMDLLGDLVKARGMALVLITHDIALASTRADRIAVMEAGRVVEEGPVDAVLARPASAAARRLIAATPTMNAPSIGAGARAQLPVQPVEEGAEPLLEVADLVKRYGETLAVDRVSFRLARGESLGLVGESGAGKSTIARLVARFADADAGAIRFEGTDIAAVSHRRFHAAPERRRIQLVFQDPGESLDPRRTAFETLADPLARMDRLRGSDLDGRIAELAGQVRLDRALLDRRPHELSQGQMARVGIARALALRPKLLVLDEPTASLDVSVQAEILALLDGLRRDLGLSMLFVSHDLAVVRRICDRALVLRRGRIVEEGPCGRLFDAPETDYTRALVDALPRLERQPADARRR</sequence>
<proteinExistence type="inferred from homology"/>
<dbReference type="InterPro" id="IPR003593">
    <property type="entry name" value="AAA+_ATPase"/>
</dbReference>
<evidence type="ECO:0000313" key="10">
    <source>
        <dbReference type="Proteomes" id="UP001229244"/>
    </source>
</evidence>
<dbReference type="GO" id="GO:0016887">
    <property type="term" value="F:ATP hydrolysis activity"/>
    <property type="evidence" value="ECO:0007669"/>
    <property type="project" value="InterPro"/>
</dbReference>
<feature type="domain" description="ABC transporter" evidence="8">
    <location>
        <begin position="288"/>
        <end position="529"/>
    </location>
</feature>
<dbReference type="InterPro" id="IPR050388">
    <property type="entry name" value="ABC_Ni/Peptide_Import"/>
</dbReference>
<comment type="subcellular location">
    <subcellularLocation>
        <location evidence="1">Cell inner membrane</location>
        <topology evidence="1">Peripheral membrane protein</topology>
    </subcellularLocation>
</comment>
<dbReference type="GO" id="GO:0015833">
    <property type="term" value="P:peptide transport"/>
    <property type="evidence" value="ECO:0007669"/>
    <property type="project" value="InterPro"/>
</dbReference>
<dbReference type="InterPro" id="IPR017871">
    <property type="entry name" value="ABC_transporter-like_CS"/>
</dbReference>
<comment type="caution">
    <text evidence="9">The sequence shown here is derived from an EMBL/GenBank/DDBJ whole genome shotgun (WGS) entry which is preliminary data.</text>
</comment>
<dbReference type="EMBL" id="JAUSUL010000002">
    <property type="protein sequence ID" value="MDQ0315416.1"/>
    <property type="molecule type" value="Genomic_DNA"/>
</dbReference>
<dbReference type="PROSITE" id="PS00211">
    <property type="entry name" value="ABC_TRANSPORTER_1"/>
    <property type="match status" value="2"/>
</dbReference>
<evidence type="ECO:0000256" key="4">
    <source>
        <dbReference type="ARBA" id="ARBA00022475"/>
    </source>
</evidence>
<dbReference type="PANTHER" id="PTHR43297">
    <property type="entry name" value="OLIGOPEPTIDE TRANSPORT ATP-BINDING PROTEIN APPD"/>
    <property type="match status" value="1"/>
</dbReference>
<evidence type="ECO:0000256" key="2">
    <source>
        <dbReference type="ARBA" id="ARBA00005417"/>
    </source>
</evidence>
<dbReference type="CDD" id="cd03257">
    <property type="entry name" value="ABC_NikE_OppD_transporters"/>
    <property type="match status" value="2"/>
</dbReference>
<comment type="similarity">
    <text evidence="2">Belongs to the ABC transporter superfamily.</text>
</comment>
<gene>
    <name evidence="9" type="ORF">J2S73_001873</name>
</gene>
<keyword evidence="6 9" id="KW-0067">ATP-binding</keyword>
<organism evidence="9 10">
    <name type="scientific">Amorphus orientalis</name>
    <dbReference type="NCBI Taxonomy" id="649198"/>
    <lineage>
        <taxon>Bacteria</taxon>
        <taxon>Pseudomonadati</taxon>
        <taxon>Pseudomonadota</taxon>
        <taxon>Alphaproteobacteria</taxon>
        <taxon>Hyphomicrobiales</taxon>
        <taxon>Amorphaceae</taxon>
        <taxon>Amorphus</taxon>
    </lineage>
</organism>
<dbReference type="SMART" id="SM00382">
    <property type="entry name" value="AAA"/>
    <property type="match status" value="2"/>
</dbReference>
<dbReference type="AlphaFoldDB" id="A0AAE4ARR7"/>
<evidence type="ECO:0000313" key="9">
    <source>
        <dbReference type="EMBL" id="MDQ0315416.1"/>
    </source>
</evidence>
<evidence type="ECO:0000256" key="5">
    <source>
        <dbReference type="ARBA" id="ARBA00022741"/>
    </source>
</evidence>
<dbReference type="RefSeq" id="WP_306885248.1">
    <property type="nucleotide sequence ID" value="NZ_JAUSUL010000002.1"/>
</dbReference>
<keyword evidence="3" id="KW-0813">Transport</keyword>
<dbReference type="Pfam" id="PF00005">
    <property type="entry name" value="ABC_tran"/>
    <property type="match status" value="2"/>
</dbReference>
<evidence type="ECO:0000256" key="7">
    <source>
        <dbReference type="ARBA" id="ARBA00023136"/>
    </source>
</evidence>
<keyword evidence="7" id="KW-0472">Membrane</keyword>
<feature type="domain" description="ABC transporter" evidence="8">
    <location>
        <begin position="6"/>
        <end position="256"/>
    </location>
</feature>
<dbReference type="GO" id="GO:0005524">
    <property type="term" value="F:ATP binding"/>
    <property type="evidence" value="ECO:0007669"/>
    <property type="project" value="UniProtKB-KW"/>
</dbReference>
<keyword evidence="5" id="KW-0547">Nucleotide-binding</keyword>
<evidence type="ECO:0000256" key="3">
    <source>
        <dbReference type="ARBA" id="ARBA00022448"/>
    </source>
</evidence>
<dbReference type="InterPro" id="IPR013563">
    <property type="entry name" value="Oligopep_ABC_C"/>
</dbReference>
<keyword evidence="10" id="KW-1185">Reference proteome</keyword>
<dbReference type="PROSITE" id="PS50893">
    <property type="entry name" value="ABC_TRANSPORTER_2"/>
    <property type="match status" value="2"/>
</dbReference>
<dbReference type="InterPro" id="IPR003439">
    <property type="entry name" value="ABC_transporter-like_ATP-bd"/>
</dbReference>
<protein>
    <submittedName>
        <fullName evidence="9">Peptide/nickel transport system ATP-binding protein</fullName>
    </submittedName>
</protein>
<evidence type="ECO:0000256" key="6">
    <source>
        <dbReference type="ARBA" id="ARBA00022840"/>
    </source>
</evidence>
<dbReference type="Proteomes" id="UP001229244">
    <property type="component" value="Unassembled WGS sequence"/>
</dbReference>
<keyword evidence="4" id="KW-1003">Cell membrane</keyword>
<accession>A0AAE4ARR7</accession>
<dbReference type="PANTHER" id="PTHR43297:SF2">
    <property type="entry name" value="DIPEPTIDE TRANSPORT ATP-BINDING PROTEIN DPPD"/>
    <property type="match status" value="1"/>
</dbReference>
<name>A0AAE4ARR7_9HYPH</name>
<dbReference type="Gene3D" id="3.40.50.300">
    <property type="entry name" value="P-loop containing nucleotide triphosphate hydrolases"/>
    <property type="match status" value="2"/>
</dbReference>
<dbReference type="Pfam" id="PF08352">
    <property type="entry name" value="oligo_HPY"/>
    <property type="match status" value="1"/>
</dbReference>
<evidence type="ECO:0000259" key="8">
    <source>
        <dbReference type="PROSITE" id="PS50893"/>
    </source>
</evidence>
<evidence type="ECO:0000256" key="1">
    <source>
        <dbReference type="ARBA" id="ARBA00004417"/>
    </source>
</evidence>